<evidence type="ECO:0000313" key="2">
    <source>
        <dbReference type="Proteomes" id="UP000253303"/>
    </source>
</evidence>
<dbReference type="AlphaFoldDB" id="A0A366LQ46"/>
<accession>A0A366LQ46</accession>
<dbReference type="Proteomes" id="UP000253303">
    <property type="component" value="Unassembled WGS sequence"/>
</dbReference>
<dbReference type="EMBL" id="QMEY01000023">
    <property type="protein sequence ID" value="RBQ15444.1"/>
    <property type="molecule type" value="Genomic_DNA"/>
</dbReference>
<protein>
    <recommendedName>
        <fullName evidence="3">DUF4352 domain-containing protein</fullName>
    </recommendedName>
</protein>
<organism evidence="1 2">
    <name type="scientific">Spongiactinospora rosea</name>
    <dbReference type="NCBI Taxonomy" id="2248750"/>
    <lineage>
        <taxon>Bacteria</taxon>
        <taxon>Bacillati</taxon>
        <taxon>Actinomycetota</taxon>
        <taxon>Actinomycetes</taxon>
        <taxon>Streptosporangiales</taxon>
        <taxon>Streptosporangiaceae</taxon>
        <taxon>Spongiactinospora</taxon>
    </lineage>
</organism>
<sequence length="122" mass="12897">MLDIDLGELVPGHRVVARGLELAAEGAMLHYEFVPGIDHEEEQSKGLFFWYWTLSASDDAGTEYAGNDSGAFASGGGEATHGVRDLGGAVPGTADRLLLGFAPAEGWSPPALWCRQVEVALP</sequence>
<comment type="caution">
    <text evidence="1">The sequence shown here is derived from an EMBL/GenBank/DDBJ whole genome shotgun (WGS) entry which is preliminary data.</text>
</comment>
<keyword evidence="2" id="KW-1185">Reference proteome</keyword>
<reference evidence="1 2" key="1">
    <citation type="submission" date="2018-06" db="EMBL/GenBank/DDBJ databases">
        <title>Sphaerisporangium craniellae sp. nov., isolated from a marine sponge in the South China Sea.</title>
        <authorList>
            <person name="Li L."/>
        </authorList>
    </citation>
    <scope>NUCLEOTIDE SEQUENCE [LARGE SCALE GENOMIC DNA]</scope>
    <source>
        <strain evidence="1 2">LHW63015</strain>
    </source>
</reference>
<name>A0A366LQ46_9ACTN</name>
<proteinExistence type="predicted"/>
<evidence type="ECO:0008006" key="3">
    <source>
        <dbReference type="Google" id="ProtNLM"/>
    </source>
</evidence>
<gene>
    <name evidence="1" type="ORF">DP939_35740</name>
</gene>
<evidence type="ECO:0000313" key="1">
    <source>
        <dbReference type="EMBL" id="RBQ15444.1"/>
    </source>
</evidence>